<dbReference type="Proteomes" id="UP000789570">
    <property type="component" value="Unassembled WGS sequence"/>
</dbReference>
<feature type="non-terminal residue" evidence="1">
    <location>
        <position position="74"/>
    </location>
</feature>
<sequence>MYKEFGLKDAIFSKVKDKDRAIKAGASDGPGFGDDIKCYGNSDKNFENILCQKRRNYEKEIRNTEDKFSMEDYE</sequence>
<dbReference type="AlphaFoldDB" id="A0A9N9DMC4"/>
<comment type="caution">
    <text evidence="1">The sequence shown here is derived from an EMBL/GenBank/DDBJ whole genome shotgun (WGS) entry which is preliminary data.</text>
</comment>
<evidence type="ECO:0000313" key="1">
    <source>
        <dbReference type="EMBL" id="CAG8644488.1"/>
    </source>
</evidence>
<name>A0A9N9DMC4_9GLOM</name>
<proteinExistence type="predicted"/>
<dbReference type="OrthoDB" id="2436663at2759"/>
<keyword evidence="2" id="KW-1185">Reference proteome</keyword>
<dbReference type="EMBL" id="CAJVPQ010004101">
    <property type="protein sequence ID" value="CAG8644488.1"/>
    <property type="molecule type" value="Genomic_DNA"/>
</dbReference>
<organism evidence="1 2">
    <name type="scientific">Funneliformis caledonium</name>
    <dbReference type="NCBI Taxonomy" id="1117310"/>
    <lineage>
        <taxon>Eukaryota</taxon>
        <taxon>Fungi</taxon>
        <taxon>Fungi incertae sedis</taxon>
        <taxon>Mucoromycota</taxon>
        <taxon>Glomeromycotina</taxon>
        <taxon>Glomeromycetes</taxon>
        <taxon>Glomerales</taxon>
        <taxon>Glomeraceae</taxon>
        <taxon>Funneliformis</taxon>
    </lineage>
</organism>
<gene>
    <name evidence="1" type="ORF">FCALED_LOCUS10738</name>
</gene>
<evidence type="ECO:0000313" key="2">
    <source>
        <dbReference type="Proteomes" id="UP000789570"/>
    </source>
</evidence>
<protein>
    <submittedName>
        <fullName evidence="1">112_t:CDS:1</fullName>
    </submittedName>
</protein>
<accession>A0A9N9DMC4</accession>
<reference evidence="1" key="1">
    <citation type="submission" date="2021-06" db="EMBL/GenBank/DDBJ databases">
        <authorList>
            <person name="Kallberg Y."/>
            <person name="Tangrot J."/>
            <person name="Rosling A."/>
        </authorList>
    </citation>
    <scope>NUCLEOTIDE SEQUENCE</scope>
    <source>
        <strain evidence="1">UK204</strain>
    </source>
</reference>